<reference evidence="2 3" key="1">
    <citation type="journal article" date="2020" name="Genome Biol. Evol.">
        <title>A new high-quality draft genome assembly of the Chinese cordyceps Ophiocordyceps sinensis.</title>
        <authorList>
            <person name="Shu R."/>
            <person name="Zhang J."/>
            <person name="Meng Q."/>
            <person name="Zhang H."/>
            <person name="Zhou G."/>
            <person name="Li M."/>
            <person name="Wu P."/>
            <person name="Zhao Y."/>
            <person name="Chen C."/>
            <person name="Qin Q."/>
        </authorList>
    </citation>
    <scope>NUCLEOTIDE SEQUENCE [LARGE SCALE GENOMIC DNA]</scope>
    <source>
        <strain evidence="2 3">IOZ07</strain>
    </source>
</reference>
<sequence>MKPLAALCLGSLPQLCLAWPAPTSIGRRLSLFVSPASADKQPLDDASKWTLKKVSREIPADNRVWLGFHITSPGCEPQWCYMLVHVPDHAHEASFSNQPCVGSNFTASWGYRADEDAGILTLFNPHKSRTAWFGWNHVNNSTDLADVGPNATSETGKK</sequence>
<evidence type="ECO:0000313" key="3">
    <source>
        <dbReference type="Proteomes" id="UP000557566"/>
    </source>
</evidence>
<feature type="chain" id="PRO_5034339163" evidence="1">
    <location>
        <begin position="19"/>
        <end position="158"/>
    </location>
</feature>
<proteinExistence type="predicted"/>
<dbReference type="OrthoDB" id="3836772at2759"/>
<name>A0A8H4PYL0_9HYPO</name>
<dbReference type="Proteomes" id="UP000557566">
    <property type="component" value="Unassembled WGS sequence"/>
</dbReference>
<dbReference type="EMBL" id="JAAVMX010000001">
    <property type="protein sequence ID" value="KAF4512936.1"/>
    <property type="molecule type" value="Genomic_DNA"/>
</dbReference>
<evidence type="ECO:0000313" key="2">
    <source>
        <dbReference type="EMBL" id="KAF4512936.1"/>
    </source>
</evidence>
<evidence type="ECO:0000256" key="1">
    <source>
        <dbReference type="SAM" id="SignalP"/>
    </source>
</evidence>
<gene>
    <name evidence="2" type="ORF">G6O67_000264</name>
</gene>
<accession>A0A8H4PYL0</accession>
<keyword evidence="3" id="KW-1185">Reference proteome</keyword>
<dbReference type="AlphaFoldDB" id="A0A8H4PYL0"/>
<keyword evidence="1" id="KW-0732">Signal</keyword>
<feature type="signal peptide" evidence="1">
    <location>
        <begin position="1"/>
        <end position="18"/>
    </location>
</feature>
<organism evidence="2 3">
    <name type="scientific">Ophiocordyceps sinensis</name>
    <dbReference type="NCBI Taxonomy" id="72228"/>
    <lineage>
        <taxon>Eukaryota</taxon>
        <taxon>Fungi</taxon>
        <taxon>Dikarya</taxon>
        <taxon>Ascomycota</taxon>
        <taxon>Pezizomycotina</taxon>
        <taxon>Sordariomycetes</taxon>
        <taxon>Hypocreomycetidae</taxon>
        <taxon>Hypocreales</taxon>
        <taxon>Ophiocordycipitaceae</taxon>
        <taxon>Ophiocordyceps</taxon>
    </lineage>
</organism>
<protein>
    <submittedName>
        <fullName evidence="2">Uncharacterized protein</fullName>
    </submittedName>
</protein>
<comment type="caution">
    <text evidence="2">The sequence shown here is derived from an EMBL/GenBank/DDBJ whole genome shotgun (WGS) entry which is preliminary data.</text>
</comment>